<dbReference type="InterPro" id="IPR027417">
    <property type="entry name" value="P-loop_NTPase"/>
</dbReference>
<dbReference type="OMA" id="DSWCLVC"/>
<dbReference type="InterPro" id="IPR051261">
    <property type="entry name" value="NLR"/>
</dbReference>
<dbReference type="Pfam" id="PF17776">
    <property type="entry name" value="NLRC4_HD2"/>
    <property type="match status" value="1"/>
</dbReference>
<feature type="compositionally biased region" description="Basic and acidic residues" evidence="7">
    <location>
        <begin position="794"/>
        <end position="818"/>
    </location>
</feature>
<organism evidence="10 11">
    <name type="scientific">Oryzias melastigma</name>
    <name type="common">Marine medaka</name>
    <dbReference type="NCBI Taxonomy" id="30732"/>
    <lineage>
        <taxon>Eukaryota</taxon>
        <taxon>Metazoa</taxon>
        <taxon>Chordata</taxon>
        <taxon>Craniata</taxon>
        <taxon>Vertebrata</taxon>
        <taxon>Euteleostomi</taxon>
        <taxon>Actinopterygii</taxon>
        <taxon>Neopterygii</taxon>
        <taxon>Teleostei</taxon>
        <taxon>Neoteleostei</taxon>
        <taxon>Acanthomorphata</taxon>
        <taxon>Ovalentaria</taxon>
        <taxon>Atherinomorphae</taxon>
        <taxon>Beloniformes</taxon>
        <taxon>Adrianichthyidae</taxon>
        <taxon>Oryziinae</taxon>
        <taxon>Oryzias</taxon>
    </lineage>
</organism>
<dbReference type="SUPFAM" id="SSF52540">
    <property type="entry name" value="P-loop containing nucleoside triphosphate hydrolases"/>
    <property type="match status" value="1"/>
</dbReference>
<feature type="domain" description="NACHT" evidence="9">
    <location>
        <begin position="152"/>
        <end position="286"/>
    </location>
</feature>
<dbReference type="SUPFAM" id="SSF52047">
    <property type="entry name" value="RNI-like"/>
    <property type="match status" value="1"/>
</dbReference>
<comment type="subcellular location">
    <subcellularLocation>
        <location evidence="1">Cytoplasm</location>
    </subcellularLocation>
</comment>
<dbReference type="Ensembl" id="ENSOMET00000015874.1">
    <property type="protein sequence ID" value="ENSOMEP00000000417.1"/>
    <property type="gene ID" value="ENSOMEG00000001325.1"/>
</dbReference>
<keyword evidence="11" id="KW-1185">Reference proteome</keyword>
<dbReference type="PROSITE" id="PS50188">
    <property type="entry name" value="B302_SPRY"/>
    <property type="match status" value="1"/>
</dbReference>
<dbReference type="SMART" id="SM00368">
    <property type="entry name" value="LRR_RI"/>
    <property type="match status" value="3"/>
</dbReference>
<dbReference type="Pfam" id="PF05729">
    <property type="entry name" value="NACHT"/>
    <property type="match status" value="1"/>
</dbReference>
<dbReference type="InterPro" id="IPR029495">
    <property type="entry name" value="NACHT-assoc"/>
</dbReference>
<dbReference type="GO" id="GO:0005737">
    <property type="term" value="C:cytoplasm"/>
    <property type="evidence" value="ECO:0007669"/>
    <property type="project" value="UniProtKB-SubCell"/>
</dbReference>
<evidence type="ECO:0000256" key="2">
    <source>
        <dbReference type="ARBA" id="ARBA00022490"/>
    </source>
</evidence>
<dbReference type="Pfam" id="PF14484">
    <property type="entry name" value="FISNA"/>
    <property type="match status" value="1"/>
</dbReference>
<evidence type="ECO:0000313" key="10">
    <source>
        <dbReference type="Ensembl" id="ENSOMEP00000000417.1"/>
    </source>
</evidence>
<feature type="region of interest" description="Disordered" evidence="7">
    <location>
        <begin position="790"/>
        <end position="820"/>
    </location>
</feature>
<evidence type="ECO:0000256" key="1">
    <source>
        <dbReference type="ARBA" id="ARBA00004496"/>
    </source>
</evidence>
<dbReference type="InterPro" id="IPR003877">
    <property type="entry name" value="SPRY_dom"/>
</dbReference>
<dbReference type="STRING" id="30732.ENSOMEP00000000417"/>
<evidence type="ECO:0000256" key="6">
    <source>
        <dbReference type="ARBA" id="ARBA00022840"/>
    </source>
</evidence>
<keyword evidence="5" id="KW-0547">Nucleotide-binding</keyword>
<dbReference type="GeneTree" id="ENSGT01150000286911"/>
<dbReference type="InterPro" id="IPR043136">
    <property type="entry name" value="B30.2/SPRY_sf"/>
</dbReference>
<proteinExistence type="predicted"/>
<sequence length="951" mass="108696">MTQIFCSSCSQENTKLPSCSVCTQELKDLVQFVCGHQLCKQWLSSCLEHSDSPGEKNVQHLLSGKILESKKILKKVMKKEFAETSEGNGDNPSNLNSIFTELHIITGESQEPEREHEYRLLKAKRRKRSGSDCCVDLKDIFKFVPDQDKPNRTILMKGVSGIGKSFAVRKFILDWAEERENQDFDFVFILAFRKLNLSRGGRSFLDFLTEFHPALSHLNDLVGFDQTKILVILDGFDESRLQLDFDNSKTTTSISERTTVDNLLVNLIKGNILPDANIWITSRPAAANQIPTKYVDIVMEIRGFNDAQKAEYFRKRLSPDLSLAERVISHIQSSQTLDMMCQIPIFCWISVILFQEVFRGHEDPETPKTLTEMMAHFLFVQTKRQSRKCEKRKEKLLKTHRDFLLKLGKLAFLQENKLIFYEEDLKECGIDVEEASVYSGFCNTVLRNEEIFFQKKIFFFVHLTIQEFFAALFVYECLSNNTTGNLGSFLDLKEEHSLLDLLKKTVDKVLEKKYGHLDFFLRFLLGLMVESNKRVLNGLLTPVDPKQETDKKILTYLKSIRRKTLSPDSCINIFQTMVEMRDHKVKDEIEDYLKLSDHSETELTPLHCSALAFMLMVSKNELEELNLKSYNTSEEGRRRLIPAVRSSRRAVLAECKVTTEWIEHLTCALKFSGSPLRDLDLSNNNLTDSGVKLLCDGLENPNCRLKILRLSGCLVTEVGCLYLVSALKLNPSHLMELDLSYNHPGELGAKQLCELKDDPKFDLDHGGTQRMKPGFKKYACTLTLDPKTTPKTLHLSEENRRVSWDKNDKKTSPRHNEGPDYQQVLCEQGLTGRCYWEVEAVGSFSIGVIRRAASVRRESEDRMGTNEMSYCLVSADDGFYTLHDNNRVNLPAFGRRTNHVGIYLDQPAGSLSFYRVSSENLIHLHTYQITPNDPLSAAVGLNLQASVLFCL</sequence>
<reference evidence="10" key="1">
    <citation type="submission" date="2025-08" db="UniProtKB">
        <authorList>
            <consortium name="Ensembl"/>
        </authorList>
    </citation>
    <scope>IDENTIFICATION</scope>
</reference>
<reference evidence="10" key="2">
    <citation type="submission" date="2025-09" db="UniProtKB">
        <authorList>
            <consortium name="Ensembl"/>
        </authorList>
    </citation>
    <scope>IDENTIFICATION</scope>
</reference>
<dbReference type="Proteomes" id="UP000261560">
    <property type="component" value="Unplaced"/>
</dbReference>
<dbReference type="PaxDb" id="30732-ENSOMEP00000000417"/>
<dbReference type="InterPro" id="IPR041075">
    <property type="entry name" value="NOD1/2_WH"/>
</dbReference>
<evidence type="ECO:0000256" key="4">
    <source>
        <dbReference type="ARBA" id="ARBA00022737"/>
    </source>
</evidence>
<dbReference type="FunFam" id="3.40.50.300:FF:000210">
    <property type="entry name" value="Si:dkey-16p6.1"/>
    <property type="match status" value="1"/>
</dbReference>
<dbReference type="InterPro" id="IPR007111">
    <property type="entry name" value="NACHT_NTPase"/>
</dbReference>
<dbReference type="InterPro" id="IPR003879">
    <property type="entry name" value="Butyrophylin_SPRY"/>
</dbReference>
<dbReference type="SUPFAM" id="SSF49899">
    <property type="entry name" value="Concanavalin A-like lectins/glucanases"/>
    <property type="match status" value="1"/>
</dbReference>
<feature type="domain" description="B30.2/SPRY" evidence="8">
    <location>
        <begin position="762"/>
        <end position="951"/>
    </location>
</feature>
<dbReference type="InterPro" id="IPR006574">
    <property type="entry name" value="PRY"/>
</dbReference>
<dbReference type="AlphaFoldDB" id="A0A3B3B5H7"/>
<dbReference type="Pfam" id="PF00622">
    <property type="entry name" value="SPRY"/>
    <property type="match status" value="1"/>
</dbReference>
<dbReference type="GO" id="GO:0005524">
    <property type="term" value="F:ATP binding"/>
    <property type="evidence" value="ECO:0007669"/>
    <property type="project" value="UniProtKB-KW"/>
</dbReference>
<dbReference type="InterPro" id="IPR032675">
    <property type="entry name" value="LRR_dom_sf"/>
</dbReference>
<accession>A0A3B3B5H7</accession>
<dbReference type="Gene3D" id="3.80.10.10">
    <property type="entry name" value="Ribonuclease Inhibitor"/>
    <property type="match status" value="1"/>
</dbReference>
<evidence type="ECO:0008006" key="12">
    <source>
        <dbReference type="Google" id="ProtNLM"/>
    </source>
</evidence>
<dbReference type="InterPro" id="IPR001870">
    <property type="entry name" value="B30.2/SPRY"/>
</dbReference>
<dbReference type="InterPro" id="IPR041267">
    <property type="entry name" value="NLRP_HD2"/>
</dbReference>
<evidence type="ECO:0000259" key="8">
    <source>
        <dbReference type="PROSITE" id="PS50188"/>
    </source>
</evidence>
<dbReference type="PANTHER" id="PTHR24106">
    <property type="entry name" value="NACHT, LRR AND CARD DOMAINS-CONTAINING"/>
    <property type="match status" value="1"/>
</dbReference>
<dbReference type="Gene3D" id="2.60.120.920">
    <property type="match status" value="1"/>
</dbReference>
<dbReference type="InterPro" id="IPR001611">
    <property type="entry name" value="Leu-rich_rpt"/>
</dbReference>
<evidence type="ECO:0000256" key="5">
    <source>
        <dbReference type="ARBA" id="ARBA00022741"/>
    </source>
</evidence>
<dbReference type="InterPro" id="IPR013320">
    <property type="entry name" value="ConA-like_dom_sf"/>
</dbReference>
<dbReference type="SMART" id="SM00589">
    <property type="entry name" value="PRY"/>
    <property type="match status" value="1"/>
</dbReference>
<evidence type="ECO:0000256" key="3">
    <source>
        <dbReference type="ARBA" id="ARBA00022614"/>
    </source>
</evidence>
<keyword evidence="6" id="KW-0067">ATP-binding</keyword>
<name>A0A3B3B5H7_ORYME</name>
<protein>
    <recommendedName>
        <fullName evidence="12">B30.2/SPRY domain-containing protein</fullName>
    </recommendedName>
</protein>
<keyword evidence="3" id="KW-0433">Leucine-rich repeat</keyword>
<evidence type="ECO:0000256" key="7">
    <source>
        <dbReference type="SAM" id="MobiDB-lite"/>
    </source>
</evidence>
<dbReference type="SMART" id="SM01288">
    <property type="entry name" value="FISNA"/>
    <property type="match status" value="1"/>
</dbReference>
<dbReference type="Pfam" id="PF13516">
    <property type="entry name" value="LRR_6"/>
    <property type="match status" value="1"/>
</dbReference>
<dbReference type="Gene3D" id="3.40.50.300">
    <property type="entry name" value="P-loop containing nucleotide triphosphate hydrolases"/>
    <property type="match status" value="1"/>
</dbReference>
<dbReference type="SMART" id="SM00449">
    <property type="entry name" value="SPRY"/>
    <property type="match status" value="1"/>
</dbReference>
<evidence type="ECO:0000313" key="11">
    <source>
        <dbReference type="Proteomes" id="UP000261560"/>
    </source>
</evidence>
<evidence type="ECO:0000259" key="9">
    <source>
        <dbReference type="PROSITE" id="PS50837"/>
    </source>
</evidence>
<keyword evidence="2" id="KW-0963">Cytoplasm</keyword>
<keyword evidence="4" id="KW-0677">Repeat</keyword>
<dbReference type="PROSITE" id="PS50837">
    <property type="entry name" value="NACHT"/>
    <property type="match status" value="1"/>
</dbReference>
<dbReference type="Pfam" id="PF17779">
    <property type="entry name" value="WHD_NOD2"/>
    <property type="match status" value="1"/>
</dbReference>
<dbReference type="PRINTS" id="PR01407">
    <property type="entry name" value="BUTYPHLNCDUF"/>
</dbReference>